<dbReference type="EMBL" id="LAZR01008321">
    <property type="protein sequence ID" value="KKM79528.1"/>
    <property type="molecule type" value="Genomic_DNA"/>
</dbReference>
<gene>
    <name evidence="2" type="ORF">LCGC14_1349020</name>
</gene>
<protein>
    <recommendedName>
        <fullName evidence="1">Helix-turn-helix domain-containing protein</fullName>
    </recommendedName>
</protein>
<name>A0A0F9KC54_9ZZZZ</name>
<reference evidence="2" key="1">
    <citation type="journal article" date="2015" name="Nature">
        <title>Complex archaea that bridge the gap between prokaryotes and eukaryotes.</title>
        <authorList>
            <person name="Spang A."/>
            <person name="Saw J.H."/>
            <person name="Jorgensen S.L."/>
            <person name="Zaremba-Niedzwiedzka K."/>
            <person name="Martijn J."/>
            <person name="Lind A.E."/>
            <person name="van Eijk R."/>
            <person name="Schleper C."/>
            <person name="Guy L."/>
            <person name="Ettema T.J."/>
        </authorList>
    </citation>
    <scope>NUCLEOTIDE SEQUENCE</scope>
</reference>
<evidence type="ECO:0000259" key="1">
    <source>
        <dbReference type="Pfam" id="PF12728"/>
    </source>
</evidence>
<accession>A0A0F9KC54</accession>
<organism evidence="2">
    <name type="scientific">marine sediment metagenome</name>
    <dbReference type="NCBI Taxonomy" id="412755"/>
    <lineage>
        <taxon>unclassified sequences</taxon>
        <taxon>metagenomes</taxon>
        <taxon>ecological metagenomes</taxon>
    </lineage>
</organism>
<dbReference type="Gene3D" id="1.10.238.160">
    <property type="match status" value="1"/>
</dbReference>
<comment type="caution">
    <text evidence="2">The sequence shown here is derived from an EMBL/GenBank/DDBJ whole genome shotgun (WGS) entry which is preliminary data.</text>
</comment>
<dbReference type="Pfam" id="PF12728">
    <property type="entry name" value="HTH_17"/>
    <property type="match status" value="1"/>
</dbReference>
<proteinExistence type="predicted"/>
<evidence type="ECO:0000313" key="2">
    <source>
        <dbReference type="EMBL" id="KKM79528.1"/>
    </source>
</evidence>
<sequence length="102" mass="10902">MPTQDFGIGAKPQKGFDMIESKIAADGRNVGGDPAPAQLAGMLNVGDVAKMLRCSARTVYRLSDAGRMPRPAKLGALVRWSRAGIEEWIADGCPSCRTGVRR</sequence>
<dbReference type="AlphaFoldDB" id="A0A0F9KC54"/>
<dbReference type="InterPro" id="IPR041657">
    <property type="entry name" value="HTH_17"/>
</dbReference>
<dbReference type="SUPFAM" id="SSF46955">
    <property type="entry name" value="Putative DNA-binding domain"/>
    <property type="match status" value="1"/>
</dbReference>
<dbReference type="InterPro" id="IPR009061">
    <property type="entry name" value="DNA-bd_dom_put_sf"/>
</dbReference>
<feature type="domain" description="Helix-turn-helix" evidence="1">
    <location>
        <begin position="42"/>
        <end position="91"/>
    </location>
</feature>